<dbReference type="PANTHER" id="PTHR43303">
    <property type="entry name" value="NADPH DEHYDROGENASE C23G7.10C-RELATED"/>
    <property type="match status" value="1"/>
</dbReference>
<dbReference type="Pfam" id="PF00724">
    <property type="entry name" value="Oxidored_FMN"/>
    <property type="match status" value="1"/>
</dbReference>
<keyword evidence="5 7" id="KW-0560">Oxidoreductase</keyword>
<comment type="cofactor">
    <cofactor evidence="1">
        <name>FMN</name>
        <dbReference type="ChEBI" id="CHEBI:58210"/>
    </cofactor>
</comment>
<evidence type="ECO:0000256" key="2">
    <source>
        <dbReference type="ARBA" id="ARBA00022630"/>
    </source>
</evidence>
<dbReference type="InterPro" id="IPR044152">
    <property type="entry name" value="YqjM-like"/>
</dbReference>
<dbReference type="AlphaFoldDB" id="A0A3S4GFC4"/>
<dbReference type="GO" id="GO:0010181">
    <property type="term" value="F:FMN binding"/>
    <property type="evidence" value="ECO:0007669"/>
    <property type="project" value="InterPro"/>
</dbReference>
<dbReference type="InterPro" id="IPR001155">
    <property type="entry name" value="OxRdtase_FMN_N"/>
</dbReference>
<evidence type="ECO:0000313" key="7">
    <source>
        <dbReference type="EMBL" id="VEA73094.1"/>
    </source>
</evidence>
<proteinExistence type="predicted"/>
<name>A0A3S4GFC4_SERRU</name>
<dbReference type="SUPFAM" id="SSF51395">
    <property type="entry name" value="FMN-linked oxidoreductases"/>
    <property type="match status" value="1"/>
</dbReference>
<feature type="domain" description="NADH:flavin oxidoreductase/NADH oxidase N-terminal" evidence="6">
    <location>
        <begin position="3"/>
        <end position="109"/>
    </location>
</feature>
<sequence length="146" mass="15812">MSQLFKPISLGKLTLPNRIIIAPMCQYSAQEGAATPWHTMHLGSLAMSGAGLLIVEATAVSPEGRISPQDLGLWDDTTEQALAEVVNAVRQHATMPLGIQLGHAGRKASTAVPWEGGGQIRQANGGWQTIAPPQRRSMPRMKRRRR</sequence>
<dbReference type="GO" id="GO:0003959">
    <property type="term" value="F:NADPH dehydrogenase activity"/>
    <property type="evidence" value="ECO:0007669"/>
    <property type="project" value="UniProtKB-EC"/>
</dbReference>
<dbReference type="InterPro" id="IPR013785">
    <property type="entry name" value="Aldolase_TIM"/>
</dbReference>
<evidence type="ECO:0000313" key="8">
    <source>
        <dbReference type="Proteomes" id="UP000271603"/>
    </source>
</evidence>
<evidence type="ECO:0000256" key="1">
    <source>
        <dbReference type="ARBA" id="ARBA00001917"/>
    </source>
</evidence>
<dbReference type="EMBL" id="LR134155">
    <property type="protein sequence ID" value="VEA73094.1"/>
    <property type="molecule type" value="Genomic_DNA"/>
</dbReference>
<evidence type="ECO:0000256" key="4">
    <source>
        <dbReference type="ARBA" id="ARBA00022857"/>
    </source>
</evidence>
<evidence type="ECO:0000256" key="5">
    <source>
        <dbReference type="ARBA" id="ARBA00023002"/>
    </source>
</evidence>
<protein>
    <submittedName>
        <fullName evidence="7">NADPH dehydrogenase</fullName>
        <ecNumber evidence="7">1.6.99.1</ecNumber>
    </submittedName>
</protein>
<organism evidence="7 8">
    <name type="scientific">Serratia rubidaea</name>
    <name type="common">Serratia marinorubra</name>
    <dbReference type="NCBI Taxonomy" id="61652"/>
    <lineage>
        <taxon>Bacteria</taxon>
        <taxon>Pseudomonadati</taxon>
        <taxon>Pseudomonadota</taxon>
        <taxon>Gammaproteobacteria</taxon>
        <taxon>Enterobacterales</taxon>
        <taxon>Yersiniaceae</taxon>
        <taxon>Serratia</taxon>
    </lineage>
</organism>
<evidence type="ECO:0000259" key="6">
    <source>
        <dbReference type="Pfam" id="PF00724"/>
    </source>
</evidence>
<dbReference type="GO" id="GO:0050661">
    <property type="term" value="F:NADP binding"/>
    <property type="evidence" value="ECO:0007669"/>
    <property type="project" value="InterPro"/>
</dbReference>
<dbReference type="EC" id="1.6.99.1" evidence="7"/>
<dbReference type="Proteomes" id="UP000271603">
    <property type="component" value="Chromosome"/>
</dbReference>
<accession>A0A3S4GFC4</accession>
<reference evidence="7 8" key="1">
    <citation type="submission" date="2018-12" db="EMBL/GenBank/DDBJ databases">
        <authorList>
            <consortium name="Pathogen Informatics"/>
        </authorList>
    </citation>
    <scope>NUCLEOTIDE SEQUENCE [LARGE SCALE GENOMIC DNA]</scope>
    <source>
        <strain evidence="7 8">NCTC9419</strain>
    </source>
</reference>
<keyword evidence="3" id="KW-0288">FMN</keyword>
<dbReference type="Gene3D" id="3.20.20.70">
    <property type="entry name" value="Aldolase class I"/>
    <property type="match status" value="1"/>
</dbReference>
<evidence type="ECO:0000256" key="3">
    <source>
        <dbReference type="ARBA" id="ARBA00022643"/>
    </source>
</evidence>
<keyword evidence="2" id="KW-0285">Flavoprotein</keyword>
<keyword evidence="4" id="KW-0521">NADP</keyword>
<gene>
    <name evidence="7" type="primary">namA_2</name>
    <name evidence="7" type="ORF">NCTC9419_04717</name>
</gene>
<dbReference type="PANTHER" id="PTHR43303:SF4">
    <property type="entry name" value="NADPH DEHYDROGENASE C23G7.10C-RELATED"/>
    <property type="match status" value="1"/>
</dbReference>